<dbReference type="AlphaFoldDB" id="A0A267DQJ8"/>
<name>A0A267DQJ8_9PLAT</name>
<sequence length="355" mass="40385">MEAPAAQRRVAVSQQDRRRLVNAFVLNEDWLNLAEQLNIPRQSARNVIVKFERTGRVEAEKRGGNKPKALSDEMIEALVGFVADTPAATLQDMRRHLMQAFPDWQACTIQTISRALDGQLITVKLLRTIPNAWNADRIKHERREFAKWLMTEGMGKLLVFCDEMGCNVWTARTQGRAAEGVRAVRIVANQRGRNVTMCLAVSPMRGLVYWKIVRGGMTRELFAEFFAELAALVDEPFCLLHDNARAHWDPPAMGEEQEYRPLPPYSPFLNMTERAIAAVKASLKRSLSRVELQRQIGDRNAAAALGITLQEHRARILERELEDCMSAVTQLHCEAWHRESLRYVPRCIAMEDIVA</sequence>
<dbReference type="Gene3D" id="3.30.420.10">
    <property type="entry name" value="Ribonuclease H-like superfamily/Ribonuclease H"/>
    <property type="match status" value="1"/>
</dbReference>
<evidence type="ECO:0000313" key="3">
    <source>
        <dbReference type="Proteomes" id="UP000215902"/>
    </source>
</evidence>
<dbReference type="GO" id="GO:0003676">
    <property type="term" value="F:nucleic acid binding"/>
    <property type="evidence" value="ECO:0007669"/>
    <property type="project" value="InterPro"/>
</dbReference>
<dbReference type="PANTHER" id="PTHR46564:SF1">
    <property type="entry name" value="TRANSPOSASE"/>
    <property type="match status" value="1"/>
</dbReference>
<feature type="domain" description="Tc1-like transposase DDE" evidence="1">
    <location>
        <begin position="158"/>
        <end position="285"/>
    </location>
</feature>
<gene>
    <name evidence="2" type="ORF">BOX15_Mlig002000g2</name>
</gene>
<reference evidence="2 3" key="1">
    <citation type="submission" date="2017-06" db="EMBL/GenBank/DDBJ databases">
        <title>A platform for efficient transgenesis in Macrostomum lignano, a flatworm model organism for stem cell research.</title>
        <authorList>
            <person name="Berezikov E."/>
        </authorList>
    </citation>
    <scope>NUCLEOTIDE SEQUENCE [LARGE SCALE GENOMIC DNA]</scope>
    <source>
        <strain evidence="2">DV1</strain>
        <tissue evidence="2">Whole organism</tissue>
    </source>
</reference>
<evidence type="ECO:0000259" key="1">
    <source>
        <dbReference type="Pfam" id="PF13358"/>
    </source>
</evidence>
<dbReference type="InterPro" id="IPR036397">
    <property type="entry name" value="RNaseH_sf"/>
</dbReference>
<dbReference type="STRING" id="282301.A0A267DQJ8"/>
<dbReference type="Proteomes" id="UP000215902">
    <property type="component" value="Unassembled WGS sequence"/>
</dbReference>
<dbReference type="InterPro" id="IPR038717">
    <property type="entry name" value="Tc1-like_DDE_dom"/>
</dbReference>
<dbReference type="SUPFAM" id="SSF46689">
    <property type="entry name" value="Homeodomain-like"/>
    <property type="match status" value="1"/>
</dbReference>
<protein>
    <recommendedName>
        <fullName evidence="1">Tc1-like transposase DDE domain-containing protein</fullName>
    </recommendedName>
</protein>
<proteinExistence type="predicted"/>
<dbReference type="Pfam" id="PF13358">
    <property type="entry name" value="DDE_3"/>
    <property type="match status" value="1"/>
</dbReference>
<evidence type="ECO:0000313" key="2">
    <source>
        <dbReference type="EMBL" id="PAA51580.1"/>
    </source>
</evidence>
<organism evidence="2 3">
    <name type="scientific">Macrostomum lignano</name>
    <dbReference type="NCBI Taxonomy" id="282301"/>
    <lineage>
        <taxon>Eukaryota</taxon>
        <taxon>Metazoa</taxon>
        <taxon>Spiralia</taxon>
        <taxon>Lophotrochozoa</taxon>
        <taxon>Platyhelminthes</taxon>
        <taxon>Rhabditophora</taxon>
        <taxon>Macrostomorpha</taxon>
        <taxon>Macrostomida</taxon>
        <taxon>Macrostomidae</taxon>
        <taxon>Macrostomum</taxon>
    </lineage>
</organism>
<comment type="caution">
    <text evidence="2">The sequence shown here is derived from an EMBL/GenBank/DDBJ whole genome shotgun (WGS) entry which is preliminary data.</text>
</comment>
<dbReference type="EMBL" id="NIVC01003397">
    <property type="protein sequence ID" value="PAA51580.1"/>
    <property type="molecule type" value="Genomic_DNA"/>
</dbReference>
<dbReference type="PANTHER" id="PTHR46564">
    <property type="entry name" value="TRANSPOSASE"/>
    <property type="match status" value="1"/>
</dbReference>
<accession>A0A267DQJ8</accession>
<dbReference type="InterPro" id="IPR009057">
    <property type="entry name" value="Homeodomain-like_sf"/>
</dbReference>
<keyword evidence="3" id="KW-1185">Reference proteome</keyword>
<dbReference type="OrthoDB" id="6226438at2759"/>